<evidence type="ECO:0000313" key="2">
    <source>
        <dbReference type="Proteomes" id="UP000474802"/>
    </source>
</evidence>
<evidence type="ECO:0000313" key="1">
    <source>
        <dbReference type="EMBL" id="NGP16661.1"/>
    </source>
</evidence>
<organism evidence="1 2">
    <name type="scientific">Devosia aurantiaca</name>
    <dbReference type="NCBI Taxonomy" id="2714858"/>
    <lineage>
        <taxon>Bacteria</taxon>
        <taxon>Pseudomonadati</taxon>
        <taxon>Pseudomonadota</taxon>
        <taxon>Alphaproteobacteria</taxon>
        <taxon>Hyphomicrobiales</taxon>
        <taxon>Devosiaceae</taxon>
        <taxon>Devosia</taxon>
    </lineage>
</organism>
<proteinExistence type="predicted"/>
<dbReference type="AlphaFoldDB" id="A0A6M1SUJ5"/>
<dbReference type="RefSeq" id="WP_164532906.1">
    <property type="nucleotide sequence ID" value="NZ_JAALFG010000001.1"/>
</dbReference>
<protein>
    <submittedName>
        <fullName evidence="1">Uncharacterized protein</fullName>
    </submittedName>
</protein>
<reference evidence="1 2" key="2">
    <citation type="submission" date="2020-03" db="EMBL/GenBank/DDBJ databases">
        <title>Devosia chinhatensis sp. nov., isolated from a hexachlorocyclohexane (HCH) dump site in India.</title>
        <authorList>
            <person name="Kumar M."/>
            <person name="Lal R."/>
        </authorList>
    </citation>
    <scope>NUCLEOTIDE SEQUENCE [LARGE SCALE GENOMIC DNA]</scope>
    <source>
        <strain evidence="1 2">H239</strain>
    </source>
</reference>
<sequence length="70" mass="7834">MLFEHIKGGLRLAAIDQSLIREGLRIGQNLADARAIIPDMEVREIDRSLLETALPVLPIGTPMPVRWCRS</sequence>
<name>A0A6M1SUJ5_9HYPH</name>
<accession>A0A6M1SUJ5</accession>
<dbReference type="Proteomes" id="UP000474802">
    <property type="component" value="Unassembled WGS sequence"/>
</dbReference>
<reference evidence="1 2" key="1">
    <citation type="submission" date="2020-02" db="EMBL/GenBank/DDBJ databases">
        <authorList>
            <person name="Khan S.A."/>
            <person name="Jeon C.O."/>
            <person name="Chun B.H."/>
        </authorList>
    </citation>
    <scope>NUCLEOTIDE SEQUENCE [LARGE SCALE GENOMIC DNA]</scope>
    <source>
        <strain evidence="1 2">H239</strain>
    </source>
</reference>
<comment type="caution">
    <text evidence="1">The sequence shown here is derived from an EMBL/GenBank/DDBJ whole genome shotgun (WGS) entry which is preliminary data.</text>
</comment>
<keyword evidence="2" id="KW-1185">Reference proteome</keyword>
<gene>
    <name evidence="1" type="ORF">G5575_02225</name>
</gene>
<dbReference type="EMBL" id="JAALFG010000001">
    <property type="protein sequence ID" value="NGP16661.1"/>
    <property type="molecule type" value="Genomic_DNA"/>
</dbReference>